<comment type="cofactor">
    <cofactor evidence="1 8">
        <name>Mg(2+)</name>
        <dbReference type="ChEBI" id="CHEBI:18420"/>
    </cofactor>
</comment>
<protein>
    <recommendedName>
        <fullName evidence="8">mRNA-capping enzyme subunit beta</fullName>
        <ecNumber evidence="8">3.6.1.74</ecNumber>
    </recommendedName>
    <alternativeName>
        <fullName evidence="8">mRNA 5'-phosphatase</fullName>
    </alternativeName>
    <alternativeName>
        <fullName evidence="8">mRNA 5'-triphosphate monophosphatase</fullName>
    </alternativeName>
</protein>
<dbReference type="HOGENOM" id="CLU_028201_0_0_1"/>
<feature type="domain" description="mRNA triphosphatase Cet1-like" evidence="10">
    <location>
        <begin position="290"/>
        <end position="521"/>
    </location>
</feature>
<evidence type="ECO:0000259" key="10">
    <source>
        <dbReference type="Pfam" id="PF02940"/>
    </source>
</evidence>
<evidence type="ECO:0000256" key="2">
    <source>
        <dbReference type="ARBA" id="ARBA00004123"/>
    </source>
</evidence>
<evidence type="ECO:0000256" key="8">
    <source>
        <dbReference type="RuleBase" id="RU367053"/>
    </source>
</evidence>
<gene>
    <name evidence="11" type="ORF">CTRG_00889</name>
</gene>
<comment type="similarity">
    <text evidence="3 8">Belongs to the fungal TPase family.</text>
</comment>
<dbReference type="RefSeq" id="XP_002546107.1">
    <property type="nucleotide sequence ID" value="XM_002546061.1"/>
</dbReference>
<comment type="catalytic activity">
    <reaction evidence="7">
        <text>a 5'-end triphospho-ribonucleoside in mRNA + H2O = a 5'-end diphospho-ribonucleoside in mRNA + phosphate + H(+)</text>
        <dbReference type="Rhea" id="RHEA:67004"/>
        <dbReference type="Rhea" id="RHEA-COMP:17164"/>
        <dbReference type="Rhea" id="RHEA-COMP:17165"/>
        <dbReference type="ChEBI" id="CHEBI:15377"/>
        <dbReference type="ChEBI" id="CHEBI:15378"/>
        <dbReference type="ChEBI" id="CHEBI:43474"/>
        <dbReference type="ChEBI" id="CHEBI:167616"/>
        <dbReference type="ChEBI" id="CHEBI:167618"/>
        <dbReference type="EC" id="3.6.1.74"/>
    </reaction>
    <physiologicalReaction direction="left-to-right" evidence="7">
        <dbReference type="Rhea" id="RHEA:67005"/>
    </physiologicalReaction>
</comment>
<dbReference type="Pfam" id="PF02940">
    <property type="entry name" value="mRNA_triPase"/>
    <property type="match status" value="1"/>
</dbReference>
<dbReference type="STRING" id="294747.C5M499"/>
<evidence type="ECO:0000256" key="6">
    <source>
        <dbReference type="ARBA" id="ARBA00023242"/>
    </source>
</evidence>
<dbReference type="PANTHER" id="PTHR28118:SF1">
    <property type="entry name" value="POLYNUCLEOTIDE 5'-TRIPHOSPHATASE CTL1-RELATED"/>
    <property type="match status" value="1"/>
</dbReference>
<keyword evidence="5 8" id="KW-0378">Hydrolase</keyword>
<dbReference type="InterPro" id="IPR037009">
    <property type="entry name" value="mRNA_triPase_Cet1_sf"/>
</dbReference>
<dbReference type="AlphaFoldDB" id="C5M499"/>
<dbReference type="GO" id="GO:0031533">
    <property type="term" value="C:mRNA capping enzyme complex"/>
    <property type="evidence" value="ECO:0007669"/>
    <property type="project" value="UniProtKB-UniRule"/>
</dbReference>
<dbReference type="GeneID" id="8302165"/>
<feature type="region of interest" description="Disordered" evidence="9">
    <location>
        <begin position="236"/>
        <end position="264"/>
    </location>
</feature>
<feature type="compositionally biased region" description="Low complexity" evidence="9">
    <location>
        <begin position="92"/>
        <end position="119"/>
    </location>
</feature>
<organism evidence="11 12">
    <name type="scientific">Candida tropicalis (strain ATCC MYA-3404 / T1)</name>
    <name type="common">Yeast</name>
    <dbReference type="NCBI Taxonomy" id="294747"/>
    <lineage>
        <taxon>Eukaryota</taxon>
        <taxon>Fungi</taxon>
        <taxon>Dikarya</taxon>
        <taxon>Ascomycota</taxon>
        <taxon>Saccharomycotina</taxon>
        <taxon>Pichiomycetes</taxon>
        <taxon>Debaryomycetaceae</taxon>
        <taxon>Candida/Lodderomyces clade</taxon>
        <taxon>Candida</taxon>
    </lineage>
</organism>
<reference evidence="11 12" key="1">
    <citation type="journal article" date="2009" name="Nature">
        <title>Evolution of pathogenicity and sexual reproduction in eight Candida genomes.</title>
        <authorList>
            <person name="Butler G."/>
            <person name="Rasmussen M.D."/>
            <person name="Lin M.F."/>
            <person name="Santos M.A."/>
            <person name="Sakthikumar S."/>
            <person name="Munro C.A."/>
            <person name="Rheinbay E."/>
            <person name="Grabherr M."/>
            <person name="Forche A."/>
            <person name="Reedy J.L."/>
            <person name="Agrafioti I."/>
            <person name="Arnaud M.B."/>
            <person name="Bates S."/>
            <person name="Brown A.J."/>
            <person name="Brunke S."/>
            <person name="Costanzo M.C."/>
            <person name="Fitzpatrick D.A."/>
            <person name="de Groot P.W."/>
            <person name="Harris D."/>
            <person name="Hoyer L.L."/>
            <person name="Hube B."/>
            <person name="Klis F.M."/>
            <person name="Kodira C."/>
            <person name="Lennard N."/>
            <person name="Logue M.E."/>
            <person name="Martin R."/>
            <person name="Neiman A.M."/>
            <person name="Nikolaou E."/>
            <person name="Quail M.A."/>
            <person name="Quinn J."/>
            <person name="Santos M.C."/>
            <person name="Schmitzberger F.F."/>
            <person name="Sherlock G."/>
            <person name="Shah P."/>
            <person name="Silverstein K.A."/>
            <person name="Skrzypek M.S."/>
            <person name="Soll D."/>
            <person name="Staggs R."/>
            <person name="Stansfield I."/>
            <person name="Stumpf M.P."/>
            <person name="Sudbery P.E."/>
            <person name="Srikantha T."/>
            <person name="Zeng Q."/>
            <person name="Berman J."/>
            <person name="Berriman M."/>
            <person name="Heitman J."/>
            <person name="Gow N.A."/>
            <person name="Lorenz M.C."/>
            <person name="Birren B.W."/>
            <person name="Kellis M."/>
            <person name="Cuomo C.A."/>
        </authorList>
    </citation>
    <scope>NUCLEOTIDE SEQUENCE [LARGE SCALE GENOMIC DNA]</scope>
    <source>
        <strain evidence="12">ATCC MYA-3404 / T1</strain>
    </source>
</reference>
<feature type="compositionally biased region" description="Polar residues" evidence="9">
    <location>
        <begin position="252"/>
        <end position="263"/>
    </location>
</feature>
<dbReference type="InterPro" id="IPR033469">
    <property type="entry name" value="CYTH-like_dom_sf"/>
</dbReference>
<feature type="region of interest" description="Disordered" evidence="9">
    <location>
        <begin position="1"/>
        <end position="202"/>
    </location>
</feature>
<proteinExistence type="inferred from homology"/>
<comment type="function">
    <text evidence="8">First step of mRNA capping. Converts the 5'-triphosphate end of a nascent mRNA chain into a diphosphate end.</text>
</comment>
<keyword evidence="4 8" id="KW-0507">mRNA processing</keyword>
<accession>C5M499</accession>
<evidence type="ECO:0000256" key="4">
    <source>
        <dbReference type="ARBA" id="ARBA00022664"/>
    </source>
</evidence>
<comment type="subunit">
    <text evidence="8">Heterodimer. The mRNA-capping enzyme is composed of two separate chains alpha and beta, respectively a mRNA guanylyltransferase and an mRNA 5'-triphosphate monophosphatase.</text>
</comment>
<feature type="compositionally biased region" description="Basic and acidic residues" evidence="9">
    <location>
        <begin position="179"/>
        <end position="200"/>
    </location>
</feature>
<dbReference type="EC" id="3.6.1.74" evidence="8"/>
<dbReference type="EMBL" id="GG692395">
    <property type="protein sequence ID" value="EER36149.1"/>
    <property type="molecule type" value="Genomic_DNA"/>
</dbReference>
<evidence type="ECO:0000256" key="3">
    <source>
        <dbReference type="ARBA" id="ARBA00006345"/>
    </source>
</evidence>
<evidence type="ECO:0000256" key="9">
    <source>
        <dbReference type="SAM" id="MobiDB-lite"/>
    </source>
</evidence>
<dbReference type="GO" id="GO:0004651">
    <property type="term" value="F:polynucleotide 5'-phosphatase activity"/>
    <property type="evidence" value="ECO:0007669"/>
    <property type="project" value="UniProtKB-UniRule"/>
</dbReference>
<evidence type="ECO:0000256" key="7">
    <source>
        <dbReference type="ARBA" id="ARBA00047740"/>
    </source>
</evidence>
<dbReference type="Gene3D" id="3.20.100.10">
    <property type="entry name" value="mRNA triphosphatase Cet1-like"/>
    <property type="match status" value="1"/>
</dbReference>
<evidence type="ECO:0000313" key="11">
    <source>
        <dbReference type="EMBL" id="EER36149.1"/>
    </source>
</evidence>
<dbReference type="InterPro" id="IPR004206">
    <property type="entry name" value="mRNA_triPase_Cet1"/>
</dbReference>
<dbReference type="SUPFAM" id="SSF55154">
    <property type="entry name" value="CYTH-like phosphatases"/>
    <property type="match status" value="1"/>
</dbReference>
<comment type="subcellular location">
    <subcellularLocation>
        <location evidence="2 8">Nucleus</location>
    </subcellularLocation>
</comment>
<name>C5M499_CANTT</name>
<dbReference type="CDD" id="cd07470">
    <property type="entry name" value="CYTH-like_mRNA_RTPase"/>
    <property type="match status" value="1"/>
</dbReference>
<dbReference type="GO" id="GO:0006370">
    <property type="term" value="P:7-methylguanosine mRNA capping"/>
    <property type="evidence" value="ECO:0007669"/>
    <property type="project" value="UniProtKB-UniRule"/>
</dbReference>
<dbReference type="GO" id="GO:0140818">
    <property type="term" value="F:mRNA 5'-triphosphate monophosphatase activity"/>
    <property type="evidence" value="ECO:0007669"/>
    <property type="project" value="UniProtKB-EC"/>
</dbReference>
<dbReference type="Proteomes" id="UP000002037">
    <property type="component" value="Unassembled WGS sequence"/>
</dbReference>
<keyword evidence="8" id="KW-0506">mRNA capping</keyword>
<sequence length="566" mass="63678">MNVGSILNNDSPGASNENEKSPKVPLATRPPMPSVHERHSITSMLNDAPSAPAVPVQKQSDSNSDSDFRKPSISSLTSPSVAHKPAPPPSTPQAAQTSQPQPQTLNSAGSSGHSSARSSPVVPKRNSIANIIDAAAVDENTHQDSSNVEERVKTDIQENEPAPTPAPAPAQTSEVSDDPDSKSSETSTDEVKTTIAKEESTTTLLDDQDDDLTKIKKLKQSKKPRRYDTPPIWAQRWIPPNKADQDHHNGPIDNSNGTTTRLSNKPVFDYTTTRSLDLECSITGVIPPSPLTRTIAEWIYANFSNIEEKNKRNVELELKFGKIIDKRTGNRLDLSVVTECIYTDHSNTRFDMEVEEIAWKEIKKYFEELERLYQEDKREKQTTRKFNMLDSDNTDTFYQLGNKGEHLRKVRISKDNLLSPPRYTAIQKERIADLYIHNPQCMYDLRLSLSLEIPVPEGNIETIMSKNEPMMTREKKRTTYTHAPTITQFDLTRVLIPRESKNKVGKKVIQHDIKYEVELEVDTLEIFSAIEKITSGVDNFRLEELVEVYLNNARVLNNRVNKIAIA</sequence>
<dbReference type="OrthoDB" id="272147at2759"/>
<keyword evidence="6 8" id="KW-0539">Nucleus</keyword>
<dbReference type="eggNOG" id="ENOG502RZAX">
    <property type="taxonomic scope" value="Eukaryota"/>
</dbReference>
<evidence type="ECO:0000313" key="12">
    <source>
        <dbReference type="Proteomes" id="UP000002037"/>
    </source>
</evidence>
<feature type="compositionally biased region" description="Polar residues" evidence="9">
    <location>
        <begin position="1"/>
        <end position="16"/>
    </location>
</feature>
<keyword evidence="12" id="KW-1185">Reference proteome</keyword>
<dbReference type="KEGG" id="ctp:CTRG_00889"/>
<dbReference type="VEuPathDB" id="FungiDB:CTRG_00889"/>
<evidence type="ECO:0000256" key="1">
    <source>
        <dbReference type="ARBA" id="ARBA00001946"/>
    </source>
</evidence>
<dbReference type="PANTHER" id="PTHR28118">
    <property type="entry name" value="POLYNUCLEOTIDE 5'-TRIPHOSPHATASE-RELATED"/>
    <property type="match status" value="1"/>
</dbReference>
<evidence type="ECO:0000256" key="5">
    <source>
        <dbReference type="ARBA" id="ARBA00022801"/>
    </source>
</evidence>
<dbReference type="InterPro" id="IPR040343">
    <property type="entry name" value="Cet1/Ctl1"/>
</dbReference>